<evidence type="ECO:0000313" key="4">
    <source>
        <dbReference type="Proteomes" id="UP000664534"/>
    </source>
</evidence>
<organism evidence="3 4">
    <name type="scientific">Imshaugia aleurites</name>
    <dbReference type="NCBI Taxonomy" id="172621"/>
    <lineage>
        <taxon>Eukaryota</taxon>
        <taxon>Fungi</taxon>
        <taxon>Dikarya</taxon>
        <taxon>Ascomycota</taxon>
        <taxon>Pezizomycotina</taxon>
        <taxon>Lecanoromycetes</taxon>
        <taxon>OSLEUM clade</taxon>
        <taxon>Lecanoromycetidae</taxon>
        <taxon>Lecanorales</taxon>
        <taxon>Lecanorineae</taxon>
        <taxon>Parmeliaceae</taxon>
        <taxon>Imshaugia</taxon>
    </lineage>
</organism>
<dbReference type="SUPFAM" id="SSF56801">
    <property type="entry name" value="Acetyl-CoA synthetase-like"/>
    <property type="match status" value="1"/>
</dbReference>
<dbReference type="InterPro" id="IPR042099">
    <property type="entry name" value="ANL_N_sf"/>
</dbReference>
<feature type="domain" description="AMP-dependent synthetase/ligase" evidence="2">
    <location>
        <begin position="140"/>
        <end position="253"/>
    </location>
</feature>
<evidence type="ECO:0000259" key="2">
    <source>
        <dbReference type="Pfam" id="PF00501"/>
    </source>
</evidence>
<dbReference type="GO" id="GO:0016020">
    <property type="term" value="C:membrane"/>
    <property type="evidence" value="ECO:0007669"/>
    <property type="project" value="TreeGrafter"/>
</dbReference>
<keyword evidence="1" id="KW-0472">Membrane</keyword>
<evidence type="ECO:0000313" key="3">
    <source>
        <dbReference type="EMBL" id="CAF9942535.1"/>
    </source>
</evidence>
<feature type="transmembrane region" description="Helical" evidence="1">
    <location>
        <begin position="23"/>
        <end position="45"/>
    </location>
</feature>
<protein>
    <recommendedName>
        <fullName evidence="2">AMP-dependent synthetase/ligase domain-containing protein</fullName>
    </recommendedName>
</protein>
<proteinExistence type="predicted"/>
<dbReference type="InterPro" id="IPR000873">
    <property type="entry name" value="AMP-dep_synth/lig_dom"/>
</dbReference>
<name>A0A8H3J806_9LECA</name>
<keyword evidence="1" id="KW-0812">Transmembrane</keyword>
<keyword evidence="1" id="KW-1133">Transmembrane helix</keyword>
<dbReference type="EMBL" id="CAJPDT010000193">
    <property type="protein sequence ID" value="CAF9942535.1"/>
    <property type="molecule type" value="Genomic_DNA"/>
</dbReference>
<dbReference type="Pfam" id="PF00501">
    <property type="entry name" value="AMP-binding"/>
    <property type="match status" value="1"/>
</dbReference>
<dbReference type="GO" id="GO:0005783">
    <property type="term" value="C:endoplasmic reticulum"/>
    <property type="evidence" value="ECO:0007669"/>
    <property type="project" value="TreeGrafter"/>
</dbReference>
<keyword evidence="4" id="KW-1185">Reference proteome</keyword>
<accession>A0A8H3J806</accession>
<dbReference type="Gene3D" id="3.40.50.12780">
    <property type="entry name" value="N-terminal domain of ligase-like"/>
    <property type="match status" value="1"/>
</dbReference>
<dbReference type="PANTHER" id="PTHR43272">
    <property type="entry name" value="LONG-CHAIN-FATTY-ACID--COA LIGASE"/>
    <property type="match status" value="1"/>
</dbReference>
<dbReference type="OrthoDB" id="4138492at2759"/>
<comment type="caution">
    <text evidence="3">The sequence shown here is derived from an EMBL/GenBank/DDBJ whole genome shotgun (WGS) entry which is preliminary data.</text>
</comment>
<dbReference type="AlphaFoldDB" id="A0A8H3J806"/>
<dbReference type="GO" id="GO:0004467">
    <property type="term" value="F:long-chain fatty acid-CoA ligase activity"/>
    <property type="evidence" value="ECO:0007669"/>
    <property type="project" value="TreeGrafter"/>
</dbReference>
<reference evidence="3" key="1">
    <citation type="submission" date="2021-03" db="EMBL/GenBank/DDBJ databases">
        <authorList>
            <person name="Tagirdzhanova G."/>
        </authorList>
    </citation>
    <scope>NUCLEOTIDE SEQUENCE</scope>
</reference>
<dbReference type="Proteomes" id="UP000664534">
    <property type="component" value="Unassembled WGS sequence"/>
</dbReference>
<dbReference type="PANTHER" id="PTHR43272:SF11">
    <property type="entry name" value="AMP-DEPENDENT SYNTHETASE_LIGASE DOMAIN-CONTAINING PROTEIN"/>
    <property type="match status" value="1"/>
</dbReference>
<sequence>MAADSTSILQQLDSQIENIFAGWNIYSTLIALVLAAYLISPLFLYTEPDVHPLLLARQSSASYVRQPKESAIFRSLETPPGYPLKSGLNVKDAGQPKWTSGRAGDLRDVWKRAVSGPVDADGKPTGGETGKVITTYGKEGVIDYSFTKLSSEINAVGQHMKAHGGNRVAIHMPNSVELLVTFFASAFYGLTPILIPQQESLDTLAGILMETKADILVAGAGSLPLKELLQKYPNLKQVIWVVERTSRHMDWNEVGEGEGGKAEIAVWHDIIDEKQAPSEFPVDAPENSPANVVMVTEDAWSAMDSYELTEFTQANFVAAIGAQTSALPRLHRLAPTDTVTPLASLAEMYPLTVTLAALFSNASLALTSVSGPKAPYSAAFQGASPTIIIANTETLSSFCKDKERTMSSSLLGQFNQWRKTKTLKAGTMPKTSSLTNTPRLIYTYDKAGASTVKLDPAELFKLKVYSGARTIYAFTDAQVAGAITQTNMLDYQSTSADFGPPLSSVEIKLRDAEGGRNSDDKALGELVVSGPAVVGGETVVHHIMTMTDRSALAYAS</sequence>
<gene>
    <name evidence="3" type="ORF">IMSHALPRED_003870</name>
</gene>
<evidence type="ECO:0000256" key="1">
    <source>
        <dbReference type="SAM" id="Phobius"/>
    </source>
</evidence>